<dbReference type="AlphaFoldDB" id="R0J415"/>
<evidence type="ECO:0000313" key="7">
    <source>
        <dbReference type="Proteomes" id="UP000016935"/>
    </source>
</evidence>
<reference evidence="6 7" key="2">
    <citation type="journal article" date="2013" name="PLoS Genet.">
        <title>Comparative genome structure, secondary metabolite, and effector coding capacity across Cochliobolus pathogens.</title>
        <authorList>
            <person name="Condon B.J."/>
            <person name="Leng Y."/>
            <person name="Wu D."/>
            <person name="Bushley K.E."/>
            <person name="Ohm R.A."/>
            <person name="Otillar R."/>
            <person name="Martin J."/>
            <person name="Schackwitz W."/>
            <person name="Grimwood J."/>
            <person name="MohdZainudin N."/>
            <person name="Xue C."/>
            <person name="Wang R."/>
            <person name="Manning V.A."/>
            <person name="Dhillon B."/>
            <person name="Tu Z.J."/>
            <person name="Steffenson B.J."/>
            <person name="Salamov A."/>
            <person name="Sun H."/>
            <person name="Lowry S."/>
            <person name="LaButti K."/>
            <person name="Han J."/>
            <person name="Copeland A."/>
            <person name="Lindquist E."/>
            <person name="Barry K."/>
            <person name="Schmutz J."/>
            <person name="Baker S.E."/>
            <person name="Ciuffetti L.M."/>
            <person name="Grigoriev I.V."/>
            <person name="Zhong S."/>
            <person name="Turgeon B.G."/>
        </authorList>
    </citation>
    <scope>NUCLEOTIDE SEQUENCE [LARGE SCALE GENOMIC DNA]</scope>
    <source>
        <strain evidence="7">28A</strain>
    </source>
</reference>
<gene>
    <name evidence="6" type="ORF">SETTUDRAFT_152726</name>
</gene>
<evidence type="ECO:0000313" key="6">
    <source>
        <dbReference type="EMBL" id="EOA91665.1"/>
    </source>
</evidence>
<dbReference type="Pfam" id="PF10451">
    <property type="entry name" value="Stn1"/>
    <property type="match status" value="1"/>
</dbReference>
<dbReference type="GO" id="GO:0000781">
    <property type="term" value="C:chromosome, telomeric region"/>
    <property type="evidence" value="ECO:0007669"/>
    <property type="project" value="UniProtKB-SubCell"/>
</dbReference>
<feature type="domain" description="CST complex subunit Stn1 N-terminal" evidence="5">
    <location>
        <begin position="43"/>
        <end position="246"/>
    </location>
</feature>
<accession>R0J415</accession>
<keyword evidence="3" id="KW-0779">Telomere</keyword>
<dbReference type="GeneID" id="19397220"/>
<feature type="coiled-coil region" evidence="4">
    <location>
        <begin position="190"/>
        <end position="231"/>
    </location>
</feature>
<reference evidence="6 7" key="1">
    <citation type="journal article" date="2012" name="PLoS Pathog.">
        <title>Diverse lifestyles and strategies of plant pathogenesis encoded in the genomes of eighteen Dothideomycetes fungi.</title>
        <authorList>
            <person name="Ohm R.A."/>
            <person name="Feau N."/>
            <person name="Henrissat B."/>
            <person name="Schoch C.L."/>
            <person name="Horwitz B.A."/>
            <person name="Barry K.W."/>
            <person name="Condon B.J."/>
            <person name="Copeland A.C."/>
            <person name="Dhillon B."/>
            <person name="Glaser F."/>
            <person name="Hesse C.N."/>
            <person name="Kosti I."/>
            <person name="LaButti K."/>
            <person name="Lindquist E.A."/>
            <person name="Lucas S."/>
            <person name="Salamov A.A."/>
            <person name="Bradshaw R.E."/>
            <person name="Ciuffetti L."/>
            <person name="Hamelin R.C."/>
            <person name="Kema G.H.J."/>
            <person name="Lawrence C."/>
            <person name="Scott J.A."/>
            <person name="Spatafora J.W."/>
            <person name="Turgeon B.G."/>
            <person name="de Wit P.J.G.M."/>
            <person name="Zhong S."/>
            <person name="Goodwin S.B."/>
            <person name="Grigoriev I.V."/>
        </authorList>
    </citation>
    <scope>NUCLEOTIDE SEQUENCE [LARGE SCALE GENOMIC DNA]</scope>
    <source>
        <strain evidence="7">28A</strain>
    </source>
</reference>
<organism evidence="6 7">
    <name type="scientific">Exserohilum turcicum (strain 28A)</name>
    <name type="common">Northern leaf blight fungus</name>
    <name type="synonym">Setosphaeria turcica</name>
    <dbReference type="NCBI Taxonomy" id="671987"/>
    <lineage>
        <taxon>Eukaryota</taxon>
        <taxon>Fungi</taxon>
        <taxon>Dikarya</taxon>
        <taxon>Ascomycota</taxon>
        <taxon>Pezizomycotina</taxon>
        <taxon>Dothideomycetes</taxon>
        <taxon>Pleosporomycetidae</taxon>
        <taxon>Pleosporales</taxon>
        <taxon>Pleosporineae</taxon>
        <taxon>Pleosporaceae</taxon>
        <taxon>Exserohilum</taxon>
    </lineage>
</organism>
<dbReference type="eggNOG" id="ENOG502RY83">
    <property type="taxonomic scope" value="Eukaryota"/>
</dbReference>
<evidence type="ECO:0000256" key="4">
    <source>
        <dbReference type="SAM" id="Coils"/>
    </source>
</evidence>
<keyword evidence="4" id="KW-0175">Coiled coil</keyword>
<dbReference type="RefSeq" id="XP_008020780.1">
    <property type="nucleotide sequence ID" value="XM_008022589.1"/>
</dbReference>
<keyword evidence="7" id="KW-1185">Reference proteome</keyword>
<sequence>MSTRPYRLYPAYCFRASPTFNTWVKLTAAGVQALRSEKDFEGQRIYFHLNHPIRYVRLVGAVVAIDDINLRYTVLTLDDGSGATIELKIVRTIPADKNPVDTSSKTEVDNVDIISRLGVFEVTVDSQPLDIGSVIKAKATISEFRGVKQLEMKRVSIVTTTDEEARAWAETAAFKQKVLSKPWHISSSEHRKIKHSIKAEKKQLREYERRKAEYEVKKEEHRLARETYNQEREKKLEARRRKEEVIMNAGALM</sequence>
<comment type="subcellular location">
    <subcellularLocation>
        <location evidence="1">Chromosome</location>
        <location evidence="1">Telomere</location>
    </subcellularLocation>
</comment>
<name>R0J415_EXST2</name>
<dbReference type="EMBL" id="KB908481">
    <property type="protein sequence ID" value="EOA91665.1"/>
    <property type="molecule type" value="Genomic_DNA"/>
</dbReference>
<dbReference type="InterPro" id="IPR018856">
    <property type="entry name" value="Stn1_N"/>
</dbReference>
<dbReference type="OrthoDB" id="77828at2759"/>
<protein>
    <recommendedName>
        <fullName evidence="5">CST complex subunit Stn1 N-terminal domain-containing protein</fullName>
    </recommendedName>
</protein>
<evidence type="ECO:0000256" key="2">
    <source>
        <dbReference type="ARBA" id="ARBA00022454"/>
    </source>
</evidence>
<proteinExistence type="predicted"/>
<dbReference type="Proteomes" id="UP000016935">
    <property type="component" value="Unassembled WGS sequence"/>
</dbReference>
<dbReference type="Gene3D" id="2.40.50.140">
    <property type="entry name" value="Nucleic acid-binding proteins"/>
    <property type="match status" value="1"/>
</dbReference>
<keyword evidence="2" id="KW-0158">Chromosome</keyword>
<dbReference type="CDD" id="cd03524">
    <property type="entry name" value="RPA2_OBF_family"/>
    <property type="match status" value="1"/>
</dbReference>
<evidence type="ECO:0000259" key="5">
    <source>
        <dbReference type="Pfam" id="PF10451"/>
    </source>
</evidence>
<dbReference type="InterPro" id="IPR012340">
    <property type="entry name" value="NA-bd_OB-fold"/>
</dbReference>
<evidence type="ECO:0000256" key="3">
    <source>
        <dbReference type="ARBA" id="ARBA00022895"/>
    </source>
</evidence>
<dbReference type="HOGENOM" id="CLU_054798_0_1_1"/>
<evidence type="ECO:0000256" key="1">
    <source>
        <dbReference type="ARBA" id="ARBA00004574"/>
    </source>
</evidence>
<dbReference type="SUPFAM" id="SSF50249">
    <property type="entry name" value="Nucleic acid-binding proteins"/>
    <property type="match status" value="1"/>
</dbReference>